<feature type="compositionally biased region" description="Polar residues" evidence="1">
    <location>
        <begin position="126"/>
        <end position="135"/>
    </location>
</feature>
<feature type="region of interest" description="Disordered" evidence="1">
    <location>
        <begin position="341"/>
        <end position="453"/>
    </location>
</feature>
<dbReference type="EMBL" id="OOIN01000031">
    <property type="protein sequence ID" value="SPO30035.1"/>
    <property type="molecule type" value="Genomic_DNA"/>
</dbReference>
<organism evidence="2 3">
    <name type="scientific">Ustilago trichophora</name>
    <dbReference type="NCBI Taxonomy" id="86804"/>
    <lineage>
        <taxon>Eukaryota</taxon>
        <taxon>Fungi</taxon>
        <taxon>Dikarya</taxon>
        <taxon>Basidiomycota</taxon>
        <taxon>Ustilaginomycotina</taxon>
        <taxon>Ustilaginomycetes</taxon>
        <taxon>Ustilaginales</taxon>
        <taxon>Ustilaginaceae</taxon>
        <taxon>Ustilago</taxon>
    </lineage>
</organism>
<feature type="compositionally biased region" description="Basic and acidic residues" evidence="1">
    <location>
        <begin position="82"/>
        <end position="123"/>
    </location>
</feature>
<keyword evidence="3" id="KW-1185">Reference proteome</keyword>
<proteinExistence type="predicted"/>
<dbReference type="Proteomes" id="UP000324022">
    <property type="component" value="Unassembled WGS sequence"/>
</dbReference>
<feature type="compositionally biased region" description="Basic and acidic residues" evidence="1">
    <location>
        <begin position="176"/>
        <end position="185"/>
    </location>
</feature>
<name>A0A5C3EIZ1_9BASI</name>
<sequence>MAMVHPLVITAAATAGIGAAVAFEVTVFRPWRDENWPHGFGHGVRSELLKLRREVEQAVNEIQDDFRTLRDGRRRPTNGNRRLSDDELDDFRRGVGEEASRESGQHEFEMHERQASAYRDRLRASMSESMASGSVAQDHGRGLRRRKATGPSNDAEGQHREAKSFHVPVVDLRRPTLPELPHHSLGDASPSVVDAASLPSDSRFNSVRSAAKVQPSETSQKATSKVGSETDAAKNGLLGLDFGQQEESPASVSAPSDQQVDTANVNDPFATIVDGTASSWHAVFSDRAAEHTNNTEITSSLHLSCSSPEELTDEGHVVLDTAGLSQTLSDQQQSFHDLYTDAHNNDASNSSDSPYRSNRALHPPSQAAPSTGSRSGRSEPDFEVLSENADSESRWSHLHAPPSPTISSGSEPVDMGAGRRIDVSSVTSDDEDSWAEVSEAGSEGEGRVSSVRV</sequence>
<gene>
    <name evidence="2" type="ORF">UTRI_05874</name>
</gene>
<protein>
    <submittedName>
        <fullName evidence="2">Uncharacterized protein</fullName>
    </submittedName>
</protein>
<feature type="region of interest" description="Disordered" evidence="1">
    <location>
        <begin position="70"/>
        <end position="164"/>
    </location>
</feature>
<feature type="compositionally biased region" description="Polar residues" evidence="1">
    <location>
        <begin position="215"/>
        <end position="227"/>
    </location>
</feature>
<evidence type="ECO:0000313" key="3">
    <source>
        <dbReference type="Proteomes" id="UP000324022"/>
    </source>
</evidence>
<accession>A0A5C3EIZ1</accession>
<evidence type="ECO:0000256" key="1">
    <source>
        <dbReference type="SAM" id="MobiDB-lite"/>
    </source>
</evidence>
<feature type="compositionally biased region" description="Low complexity" evidence="1">
    <location>
        <begin position="435"/>
        <end position="453"/>
    </location>
</feature>
<reference evidence="2 3" key="1">
    <citation type="submission" date="2018-03" db="EMBL/GenBank/DDBJ databases">
        <authorList>
            <person name="Guldener U."/>
        </authorList>
    </citation>
    <scope>NUCLEOTIDE SEQUENCE [LARGE SCALE GENOMIC DNA]</scope>
    <source>
        <strain evidence="2 3">NBRC100155</strain>
    </source>
</reference>
<evidence type="ECO:0000313" key="2">
    <source>
        <dbReference type="EMBL" id="SPO30035.1"/>
    </source>
</evidence>
<dbReference type="OrthoDB" id="2547236at2759"/>
<feature type="compositionally biased region" description="Polar residues" evidence="1">
    <location>
        <begin position="199"/>
        <end position="208"/>
    </location>
</feature>
<feature type="region of interest" description="Disordered" evidence="1">
    <location>
        <begin position="176"/>
        <end position="230"/>
    </location>
</feature>
<dbReference type="AlphaFoldDB" id="A0A5C3EIZ1"/>